<sequence length="89" mass="9561">MTARAAAAARLAHPRTGGADEASARFSSRASRAAEGAGRRAAWRALRNRSFHPPQGECQIRRAMRREAQRSPAGLSSKTPRASGRAHRA</sequence>
<accession>A0A0E1VZH5</accession>
<dbReference type="EMBL" id="CM000833">
    <property type="protein sequence ID" value="EET02807.1"/>
    <property type="molecule type" value="Genomic_DNA"/>
</dbReference>
<dbReference type="HOGENOM" id="CLU_2448925_0_0_4"/>
<name>A0A0E1VZH5_BURPE</name>
<organism evidence="2">
    <name type="scientific">Burkholderia pseudomallei 1710a</name>
    <dbReference type="NCBI Taxonomy" id="320371"/>
    <lineage>
        <taxon>Bacteria</taxon>
        <taxon>Pseudomonadati</taxon>
        <taxon>Pseudomonadota</taxon>
        <taxon>Betaproteobacteria</taxon>
        <taxon>Burkholderiales</taxon>
        <taxon>Burkholderiaceae</taxon>
        <taxon>Burkholderia</taxon>
        <taxon>pseudomallei group</taxon>
    </lineage>
</organism>
<evidence type="ECO:0000313" key="2">
    <source>
        <dbReference type="EMBL" id="EET02807.1"/>
    </source>
</evidence>
<dbReference type="RefSeq" id="WP_004190924.1">
    <property type="nucleotide sequence ID" value="NZ_CM000833.1"/>
</dbReference>
<dbReference type="Proteomes" id="UP000001812">
    <property type="component" value="Chromosome II"/>
</dbReference>
<feature type="region of interest" description="Disordered" evidence="1">
    <location>
        <begin position="1"/>
        <end position="89"/>
    </location>
</feature>
<dbReference type="AlphaFoldDB" id="A0A0E1VZH5"/>
<evidence type="ECO:0000256" key="1">
    <source>
        <dbReference type="SAM" id="MobiDB-lite"/>
    </source>
</evidence>
<feature type="compositionally biased region" description="Low complexity" evidence="1">
    <location>
        <begin position="1"/>
        <end position="11"/>
    </location>
</feature>
<feature type="compositionally biased region" description="Low complexity" evidence="1">
    <location>
        <begin position="24"/>
        <end position="45"/>
    </location>
</feature>
<gene>
    <name evidence="2" type="ORF">BURPS1710A_A1678</name>
</gene>
<reference evidence="2" key="1">
    <citation type="submission" date="2009-05" db="EMBL/GenBank/DDBJ databases">
        <authorList>
            <person name="Harkins D.M."/>
            <person name="DeShazer D."/>
            <person name="Woods D.E."/>
            <person name="Brinkac L.M."/>
            <person name="Brown K.A."/>
            <person name="Hung G.C."/>
            <person name="Tuanyok A."/>
            <person name="Zhang B."/>
            <person name="Nierman W.C."/>
        </authorList>
    </citation>
    <scope>NUCLEOTIDE SEQUENCE [LARGE SCALE GENOMIC DNA]</scope>
    <source>
        <strain evidence="2">1710a</strain>
    </source>
</reference>
<proteinExistence type="predicted"/>
<dbReference type="GeneID" id="93063979"/>
<protein>
    <submittedName>
        <fullName evidence="2">Uncharacterized protein</fullName>
    </submittedName>
</protein>